<organism evidence="1">
    <name type="scientific">marine sediment metagenome</name>
    <dbReference type="NCBI Taxonomy" id="412755"/>
    <lineage>
        <taxon>unclassified sequences</taxon>
        <taxon>metagenomes</taxon>
        <taxon>ecological metagenomes</taxon>
    </lineage>
</organism>
<comment type="caution">
    <text evidence="1">The sequence shown here is derived from an EMBL/GenBank/DDBJ whole genome shotgun (WGS) entry which is preliminary data.</text>
</comment>
<reference evidence="1" key="1">
    <citation type="journal article" date="2015" name="Nature">
        <title>Complex archaea that bridge the gap between prokaryotes and eukaryotes.</title>
        <authorList>
            <person name="Spang A."/>
            <person name="Saw J.H."/>
            <person name="Jorgensen S.L."/>
            <person name="Zaremba-Niedzwiedzka K."/>
            <person name="Martijn J."/>
            <person name="Lind A.E."/>
            <person name="van Eijk R."/>
            <person name="Schleper C."/>
            <person name="Guy L."/>
            <person name="Ettema T.J."/>
        </authorList>
    </citation>
    <scope>NUCLEOTIDE SEQUENCE</scope>
</reference>
<proteinExistence type="predicted"/>
<name>A0A0F9NVL8_9ZZZZ</name>
<sequence>MSLYLLEKDQMQIILKRENMQLIDLYSNILVLHVRMHKKELERRISLNKSLINP</sequence>
<gene>
    <name evidence="1" type="ORF">LCGC14_1290380</name>
</gene>
<dbReference type="EMBL" id="LAZR01007433">
    <property type="protein sequence ID" value="KKM85307.1"/>
    <property type="molecule type" value="Genomic_DNA"/>
</dbReference>
<evidence type="ECO:0000313" key="1">
    <source>
        <dbReference type="EMBL" id="KKM85307.1"/>
    </source>
</evidence>
<accession>A0A0F9NVL8</accession>
<dbReference type="AlphaFoldDB" id="A0A0F9NVL8"/>
<protein>
    <submittedName>
        <fullName evidence="1">Uncharacterized protein</fullName>
    </submittedName>
</protein>